<name>A0A7Y0DRV3_9GAMM</name>
<proteinExistence type="predicted"/>
<evidence type="ECO:0000256" key="1">
    <source>
        <dbReference type="SAM" id="MobiDB-lite"/>
    </source>
</evidence>
<organism evidence="2 3">
    <name type="scientific">Pseudoalteromonas arctica</name>
    <dbReference type="NCBI Taxonomy" id="394751"/>
    <lineage>
        <taxon>Bacteria</taxon>
        <taxon>Pseudomonadati</taxon>
        <taxon>Pseudomonadota</taxon>
        <taxon>Gammaproteobacteria</taxon>
        <taxon>Alteromonadales</taxon>
        <taxon>Pseudoalteromonadaceae</taxon>
        <taxon>Pseudoalteromonas</taxon>
    </lineage>
</organism>
<sequence>MPGQLRTKPLSIAAVGMTVDGREISEQDVADIVETYNPRKYGARINIDHEFNWSGWAAKNLHNVDIPGMLGDVVSVEAYENEEGVVCLYAVLAPNQGFVELNKADQAVYFSIEISRDFMGTGKTYLTGLAVTDYPASCYTDRIHFSSKSKPDDKDVALLTVDLGSCEPIDTPPKKPFFKRLFAKEDPDMKPEELATALKDALGTPLAEFGQKLDGVITKLDSFSTTKVEDEETPPEGEQSTELSQVKEELSSTKQMLTELTDKFEKALKIPAGGTTDADEEPEGEEGKYSKLL</sequence>
<dbReference type="Proteomes" id="UP000570493">
    <property type="component" value="Unassembled WGS sequence"/>
</dbReference>
<evidence type="ECO:0000313" key="3">
    <source>
        <dbReference type="Proteomes" id="UP000570493"/>
    </source>
</evidence>
<feature type="region of interest" description="Disordered" evidence="1">
    <location>
        <begin position="264"/>
        <end position="293"/>
    </location>
</feature>
<evidence type="ECO:0000313" key="2">
    <source>
        <dbReference type="EMBL" id="NMM40474.1"/>
    </source>
</evidence>
<accession>A0A7Y0DRV3</accession>
<dbReference type="InterPro" id="IPR009228">
    <property type="entry name" value="Capsid_scaffold_GpO"/>
</dbReference>
<dbReference type="RefSeq" id="WP_169019534.1">
    <property type="nucleotide sequence ID" value="NZ_JABBMT010000007.1"/>
</dbReference>
<keyword evidence="3" id="KW-1185">Reference proteome</keyword>
<feature type="region of interest" description="Disordered" evidence="1">
    <location>
        <begin position="225"/>
        <end position="250"/>
    </location>
</feature>
<comment type="caution">
    <text evidence="2">The sequence shown here is derived from an EMBL/GenBank/DDBJ whole genome shotgun (WGS) entry which is preliminary data.</text>
</comment>
<protein>
    <submittedName>
        <fullName evidence="2">Phage capsid protein</fullName>
    </submittedName>
</protein>
<reference evidence="2" key="1">
    <citation type="submission" date="2020-04" db="EMBL/GenBank/DDBJ databases">
        <title>Genome Sequencing for Pseudoaltermonas arctica.</title>
        <authorList>
            <person name="Elkins N.S."/>
        </authorList>
    </citation>
    <scope>NUCLEOTIDE SEQUENCE [LARGE SCALE GENOMIC DNA]</scope>
    <source>
        <strain evidence="2">NEC-BIFX-2020_0012</strain>
    </source>
</reference>
<dbReference type="EMBL" id="JABBMT010000007">
    <property type="protein sequence ID" value="NMM40474.1"/>
    <property type="molecule type" value="Genomic_DNA"/>
</dbReference>
<dbReference type="AlphaFoldDB" id="A0A7Y0DRV3"/>
<gene>
    <name evidence="2" type="ORF">HHO47_06340</name>
</gene>
<dbReference type="Pfam" id="PF05929">
    <property type="entry name" value="Phage_GPO"/>
    <property type="match status" value="1"/>
</dbReference>